<dbReference type="OrthoDB" id="2126698at2759"/>
<feature type="transmembrane region" description="Helical" evidence="6">
    <location>
        <begin position="247"/>
        <end position="267"/>
    </location>
</feature>
<dbReference type="PANTHER" id="PTHR11206">
    <property type="entry name" value="MULTIDRUG RESISTANCE PROTEIN"/>
    <property type="match status" value="1"/>
</dbReference>
<feature type="transmembrane region" description="Helical" evidence="6">
    <location>
        <begin position="288"/>
        <end position="311"/>
    </location>
</feature>
<dbReference type="GO" id="GO:0016020">
    <property type="term" value="C:membrane"/>
    <property type="evidence" value="ECO:0007669"/>
    <property type="project" value="UniProtKB-SubCell"/>
</dbReference>
<keyword evidence="8" id="KW-1185">Reference proteome</keyword>
<dbReference type="Pfam" id="PF01554">
    <property type="entry name" value="MatE"/>
    <property type="match status" value="2"/>
</dbReference>
<gene>
    <name evidence="7" type="ORF">CMV_030811</name>
</gene>
<evidence type="ECO:0000256" key="3">
    <source>
        <dbReference type="ARBA" id="ARBA00022692"/>
    </source>
</evidence>
<proteinExistence type="inferred from homology"/>
<reference evidence="7" key="1">
    <citation type="submission" date="2020-03" db="EMBL/GenBank/DDBJ databases">
        <title>Castanea mollissima Vanexum genome sequencing.</title>
        <authorList>
            <person name="Staton M."/>
        </authorList>
    </citation>
    <scope>NUCLEOTIDE SEQUENCE</scope>
    <source>
        <tissue evidence="7">Leaf</tissue>
    </source>
</reference>
<keyword evidence="4 6" id="KW-1133">Transmembrane helix</keyword>
<evidence type="ECO:0000256" key="2">
    <source>
        <dbReference type="ARBA" id="ARBA00010199"/>
    </source>
</evidence>
<evidence type="ECO:0000256" key="5">
    <source>
        <dbReference type="ARBA" id="ARBA00023136"/>
    </source>
</evidence>
<dbReference type="GO" id="GO:0042910">
    <property type="term" value="F:xenobiotic transmembrane transporter activity"/>
    <property type="evidence" value="ECO:0007669"/>
    <property type="project" value="InterPro"/>
</dbReference>
<evidence type="ECO:0000256" key="1">
    <source>
        <dbReference type="ARBA" id="ARBA00004141"/>
    </source>
</evidence>
<dbReference type="InterPro" id="IPR045069">
    <property type="entry name" value="MATE_euk"/>
</dbReference>
<protein>
    <submittedName>
        <fullName evidence="7">Uncharacterized protein</fullName>
    </submittedName>
</protein>
<accession>A0A8J4Q3M7</accession>
<dbReference type="GO" id="GO:0015297">
    <property type="term" value="F:antiporter activity"/>
    <property type="evidence" value="ECO:0007669"/>
    <property type="project" value="InterPro"/>
</dbReference>
<keyword evidence="5 6" id="KW-0472">Membrane</keyword>
<name>A0A8J4Q3M7_9ROSI</name>
<dbReference type="Proteomes" id="UP000737018">
    <property type="component" value="Unassembled WGS sequence"/>
</dbReference>
<comment type="similarity">
    <text evidence="2">Belongs to the multi antimicrobial extrusion (MATE) (TC 2.A.66.1) family.</text>
</comment>
<dbReference type="AlphaFoldDB" id="A0A8J4Q3M7"/>
<evidence type="ECO:0000256" key="4">
    <source>
        <dbReference type="ARBA" id="ARBA00022989"/>
    </source>
</evidence>
<organism evidence="7 8">
    <name type="scientific">Castanea mollissima</name>
    <name type="common">Chinese chestnut</name>
    <dbReference type="NCBI Taxonomy" id="60419"/>
    <lineage>
        <taxon>Eukaryota</taxon>
        <taxon>Viridiplantae</taxon>
        <taxon>Streptophyta</taxon>
        <taxon>Embryophyta</taxon>
        <taxon>Tracheophyta</taxon>
        <taxon>Spermatophyta</taxon>
        <taxon>Magnoliopsida</taxon>
        <taxon>eudicotyledons</taxon>
        <taxon>Gunneridae</taxon>
        <taxon>Pentapetalae</taxon>
        <taxon>rosids</taxon>
        <taxon>fabids</taxon>
        <taxon>Fagales</taxon>
        <taxon>Fagaceae</taxon>
        <taxon>Castanea</taxon>
    </lineage>
</organism>
<feature type="transmembrane region" description="Helical" evidence="6">
    <location>
        <begin position="113"/>
        <end position="133"/>
    </location>
</feature>
<evidence type="ECO:0000256" key="6">
    <source>
        <dbReference type="SAM" id="Phobius"/>
    </source>
</evidence>
<sequence length="357" mass="38508">MEESLLAKGIKEEKRKAETPSLTWVTFTGELKRLGLLAGPMVVVSLSQYLLQVISLMMVGHLDELALSSTALAISLSAVTGFSLLLGMASALETLCGQAYGAQQYQKIGIQTYTAIFSLNVVCLPLSLLWMNMGKLLSLIGQDPLISHEAGKFTMWLVPALFAYATLQPLVRYLQTQSLVKPMLISSVYSSACKKTLVPISKELFQGIGEFFRFAIPSAIMVCLEWWSFEFLILLSGLLPNPQLETSVLSVCLNTIATLYAIPYGLGAAASTRISNELGAGNPKAARVAVFAVLFLAVTETSIVSAILLASRSVFGYTFSNEKEVVDYVTTMAPLVSLSIILDSLQGVLLEDVGGNI</sequence>
<evidence type="ECO:0000313" key="7">
    <source>
        <dbReference type="EMBL" id="KAF3942542.1"/>
    </source>
</evidence>
<comment type="subcellular location">
    <subcellularLocation>
        <location evidence="1">Membrane</location>
        <topology evidence="1">Multi-pass membrane protein</topology>
    </subcellularLocation>
</comment>
<evidence type="ECO:0000313" key="8">
    <source>
        <dbReference type="Proteomes" id="UP000737018"/>
    </source>
</evidence>
<feature type="transmembrane region" description="Helical" evidence="6">
    <location>
        <begin position="71"/>
        <end position="92"/>
    </location>
</feature>
<comment type="caution">
    <text evidence="7">The sequence shown here is derived from an EMBL/GenBank/DDBJ whole genome shotgun (WGS) entry which is preliminary data.</text>
</comment>
<keyword evidence="3 6" id="KW-0812">Transmembrane</keyword>
<feature type="transmembrane region" description="Helical" evidence="6">
    <location>
        <begin position="34"/>
        <end position="59"/>
    </location>
</feature>
<feature type="transmembrane region" description="Helical" evidence="6">
    <location>
        <begin position="211"/>
        <end position="235"/>
    </location>
</feature>
<dbReference type="CDD" id="cd13132">
    <property type="entry name" value="MATE_eukaryotic"/>
    <property type="match status" value="1"/>
</dbReference>
<feature type="transmembrane region" description="Helical" evidence="6">
    <location>
        <begin position="153"/>
        <end position="174"/>
    </location>
</feature>
<dbReference type="InterPro" id="IPR002528">
    <property type="entry name" value="MATE_fam"/>
</dbReference>
<dbReference type="GO" id="GO:1990961">
    <property type="term" value="P:xenobiotic detoxification by transmembrane export across the plasma membrane"/>
    <property type="evidence" value="ECO:0007669"/>
    <property type="project" value="InterPro"/>
</dbReference>
<dbReference type="EMBL" id="JRKL02013924">
    <property type="protein sequence ID" value="KAF3942542.1"/>
    <property type="molecule type" value="Genomic_DNA"/>
</dbReference>